<feature type="domain" description="N-acetyltransferase" evidence="2">
    <location>
        <begin position="7"/>
        <end position="95"/>
    </location>
</feature>
<feature type="domain" description="N-acetyltransferase" evidence="1">
    <location>
        <begin position="1"/>
        <end position="102"/>
    </location>
</feature>
<evidence type="ECO:0000259" key="2">
    <source>
        <dbReference type="PROSITE" id="PS51729"/>
    </source>
</evidence>
<dbReference type="SUPFAM" id="SSF55729">
    <property type="entry name" value="Acyl-CoA N-acyltransferases (Nat)"/>
    <property type="match status" value="1"/>
</dbReference>
<reference evidence="3 4" key="1">
    <citation type="submission" date="2021-03" db="EMBL/GenBank/DDBJ databases">
        <title>Genomic Encyclopedia of Type Strains, Phase IV (KMG-IV): sequencing the most valuable type-strain genomes for metagenomic binning, comparative biology and taxonomic classification.</title>
        <authorList>
            <person name="Goeker M."/>
        </authorList>
    </citation>
    <scope>NUCLEOTIDE SEQUENCE [LARGE SCALE GENOMIC DNA]</scope>
    <source>
        <strain evidence="3 4">DSM 6139</strain>
    </source>
</reference>
<name>A0ABS4G8T6_9CLOT</name>
<dbReference type="EMBL" id="JAGGKC010000057">
    <property type="protein sequence ID" value="MBP1920982.1"/>
    <property type="molecule type" value="Genomic_DNA"/>
</dbReference>
<dbReference type="InterPro" id="IPR016181">
    <property type="entry name" value="Acyl_CoA_acyltransferase"/>
</dbReference>
<dbReference type="Proteomes" id="UP001519271">
    <property type="component" value="Unassembled WGS sequence"/>
</dbReference>
<dbReference type="PROSITE" id="PS51729">
    <property type="entry name" value="GNAT_YJDJ"/>
    <property type="match status" value="1"/>
</dbReference>
<dbReference type="PANTHER" id="PTHR31435">
    <property type="entry name" value="PROTEIN NATD1"/>
    <property type="match status" value="1"/>
</dbReference>
<gene>
    <name evidence="3" type="ORF">J2Z34_003504</name>
</gene>
<dbReference type="Gene3D" id="3.40.630.30">
    <property type="match status" value="1"/>
</dbReference>
<evidence type="ECO:0000313" key="4">
    <source>
        <dbReference type="Proteomes" id="UP001519271"/>
    </source>
</evidence>
<proteinExistence type="predicted"/>
<dbReference type="RefSeq" id="WP_209461129.1">
    <property type="nucleotide sequence ID" value="NZ_JAGGKC010000057.1"/>
</dbReference>
<dbReference type="InterPro" id="IPR031165">
    <property type="entry name" value="GNAT_YJDJ"/>
</dbReference>
<dbReference type="InterPro" id="IPR000182">
    <property type="entry name" value="GNAT_dom"/>
</dbReference>
<comment type="caution">
    <text evidence="3">The sequence shown here is derived from an EMBL/GenBank/DDBJ whole genome shotgun (WGS) entry which is preliminary data.</text>
</comment>
<accession>A0ABS4G8T6</accession>
<organism evidence="3 4">
    <name type="scientific">Youngiibacter multivorans</name>
    <dbReference type="NCBI Taxonomy" id="937251"/>
    <lineage>
        <taxon>Bacteria</taxon>
        <taxon>Bacillati</taxon>
        <taxon>Bacillota</taxon>
        <taxon>Clostridia</taxon>
        <taxon>Eubacteriales</taxon>
        <taxon>Clostridiaceae</taxon>
        <taxon>Youngiibacter</taxon>
    </lineage>
</organism>
<evidence type="ECO:0000313" key="3">
    <source>
        <dbReference type="EMBL" id="MBP1920982.1"/>
    </source>
</evidence>
<dbReference type="InterPro" id="IPR045057">
    <property type="entry name" value="Gcn5-rel_NAT"/>
</dbReference>
<dbReference type="PROSITE" id="PS51186">
    <property type="entry name" value="GNAT"/>
    <property type="match status" value="1"/>
</dbReference>
<keyword evidence="4" id="KW-1185">Reference proteome</keyword>
<evidence type="ECO:0000259" key="1">
    <source>
        <dbReference type="PROSITE" id="PS51186"/>
    </source>
</evidence>
<dbReference type="PANTHER" id="PTHR31435:SF10">
    <property type="entry name" value="BSR4717 PROTEIN"/>
    <property type="match status" value="1"/>
</dbReference>
<sequence length="102" mass="11427">MDGYRIVNEPDEGKFFVVTESGERLGEMEYVLKDGLITVLHTNLEPVLQGTGMGQKLVDFVADYARENNFKVNASCFYARKVLAKHADRYADILGPEVDAIL</sequence>
<dbReference type="Pfam" id="PF14542">
    <property type="entry name" value="Acetyltransf_CG"/>
    <property type="match status" value="1"/>
</dbReference>
<protein>
    <submittedName>
        <fullName evidence="3">GNAT family acetyltransferase</fullName>
    </submittedName>
</protein>